<keyword evidence="1" id="KW-0812">Transmembrane</keyword>
<keyword evidence="3" id="KW-1185">Reference proteome</keyword>
<gene>
    <name evidence="2" type="primary">ccoS</name>
    <name evidence="2" type="ORF">ACCI49_09010</name>
</gene>
<dbReference type="InterPro" id="IPR004714">
    <property type="entry name" value="Cyt_oxidase_maturation_cbb3"/>
</dbReference>
<dbReference type="NCBIfam" id="TIGR00847">
    <property type="entry name" value="ccoS"/>
    <property type="match status" value="1"/>
</dbReference>
<dbReference type="EMBL" id="JBGMEK010000015">
    <property type="protein sequence ID" value="MFA0811058.1"/>
    <property type="molecule type" value="Genomic_DNA"/>
</dbReference>
<dbReference type="RefSeq" id="WP_371838628.1">
    <property type="nucleotide sequence ID" value="NZ_JBGMEK010000015.1"/>
</dbReference>
<protein>
    <submittedName>
        <fullName evidence="2">Cbb3-type cytochrome oxidase assembly protein CcoS</fullName>
    </submittedName>
</protein>
<evidence type="ECO:0000256" key="1">
    <source>
        <dbReference type="SAM" id="Phobius"/>
    </source>
</evidence>
<dbReference type="PANTHER" id="PTHR41532">
    <property type="entry name" value="FIXS PROTEIN"/>
    <property type="match status" value="1"/>
</dbReference>
<comment type="caution">
    <text evidence="2">The sequence shown here is derived from an EMBL/GenBank/DDBJ whole genome shotgun (WGS) entry which is preliminary data.</text>
</comment>
<dbReference type="Pfam" id="PF03597">
    <property type="entry name" value="FixS"/>
    <property type="match status" value="1"/>
</dbReference>
<keyword evidence="1" id="KW-0472">Membrane</keyword>
<sequence length="59" mass="6910">MESLYFLIPIAMVFVVLAIKLFFWAVNTGQYDDLETEGRRILFEDDAQKQPIADVDREK</sequence>
<evidence type="ECO:0000313" key="3">
    <source>
        <dbReference type="Proteomes" id="UP001569428"/>
    </source>
</evidence>
<organism evidence="2 3">
    <name type="scientific">Microbulbifer epialgicus</name>
    <dbReference type="NCBI Taxonomy" id="393907"/>
    <lineage>
        <taxon>Bacteria</taxon>
        <taxon>Pseudomonadati</taxon>
        <taxon>Pseudomonadota</taxon>
        <taxon>Gammaproteobacteria</taxon>
        <taxon>Cellvibrionales</taxon>
        <taxon>Microbulbiferaceae</taxon>
        <taxon>Microbulbifer</taxon>
    </lineage>
</organism>
<reference evidence="2 3" key="1">
    <citation type="submission" date="2024-08" db="EMBL/GenBank/DDBJ databases">
        <authorList>
            <person name="Ishaq N."/>
        </authorList>
    </citation>
    <scope>NUCLEOTIDE SEQUENCE [LARGE SCALE GENOMIC DNA]</scope>
    <source>
        <strain evidence="2 3">DSM 18651</strain>
    </source>
</reference>
<dbReference type="Proteomes" id="UP001569428">
    <property type="component" value="Unassembled WGS sequence"/>
</dbReference>
<dbReference type="PANTHER" id="PTHR41532:SF1">
    <property type="entry name" value="FIXS PROTEIN"/>
    <property type="match status" value="1"/>
</dbReference>
<name>A0ABV4NY71_9GAMM</name>
<feature type="transmembrane region" description="Helical" evidence="1">
    <location>
        <begin position="6"/>
        <end position="26"/>
    </location>
</feature>
<keyword evidence="1" id="KW-1133">Transmembrane helix</keyword>
<accession>A0ABV4NY71</accession>
<evidence type="ECO:0000313" key="2">
    <source>
        <dbReference type="EMBL" id="MFA0811058.1"/>
    </source>
</evidence>
<proteinExistence type="predicted"/>